<accession>W1PD87</accession>
<reference evidence="7" key="1">
    <citation type="journal article" date="2013" name="Science">
        <title>The Amborella genome and the evolution of flowering plants.</title>
        <authorList>
            <consortium name="Amborella Genome Project"/>
        </authorList>
    </citation>
    <scope>NUCLEOTIDE SEQUENCE [LARGE SCALE GENOMIC DNA]</scope>
</reference>
<dbReference type="GO" id="GO:0046872">
    <property type="term" value="F:metal ion binding"/>
    <property type="evidence" value="ECO:0007669"/>
    <property type="project" value="UniProtKB-KW"/>
</dbReference>
<sequence>MLGKRSRPVQKGPNPLTIADTAKFSDDFAKSPTSPLDCRIRSPRGWESKDLEGIGLGIVAALNKTRETKAKSMVGSAKKAANLSETHPIPINTAKFSAKIRPNLEDTEIGCSESYCRVMFHVPKSHMNRAYNEGREERGGFDQNSRDYGVFCASSPPNFADFSMFPTADFLKSCYLCRKMLHGKDIYMYRGDKAFCSIDCRYRQIAIDEYSEKCSSNLSVSPYSANGVLSASVAAA</sequence>
<name>W1PD87_AMBTC</name>
<dbReference type="EMBL" id="KI394011">
    <property type="protein sequence ID" value="ERN05591.1"/>
    <property type="molecule type" value="Genomic_DNA"/>
</dbReference>
<evidence type="ECO:0000313" key="6">
    <source>
        <dbReference type="EMBL" id="ERN05591.1"/>
    </source>
</evidence>
<organism evidence="6 7">
    <name type="scientific">Amborella trichopoda</name>
    <dbReference type="NCBI Taxonomy" id="13333"/>
    <lineage>
        <taxon>Eukaryota</taxon>
        <taxon>Viridiplantae</taxon>
        <taxon>Streptophyta</taxon>
        <taxon>Embryophyta</taxon>
        <taxon>Tracheophyta</taxon>
        <taxon>Spermatophyta</taxon>
        <taxon>Magnoliopsida</taxon>
        <taxon>Amborellales</taxon>
        <taxon>Amborellaceae</taxon>
        <taxon>Amborella</taxon>
    </lineage>
</organism>
<dbReference type="OMA" id="DYTYVTC"/>
<evidence type="ECO:0000259" key="5">
    <source>
        <dbReference type="PROSITE" id="PS51795"/>
    </source>
</evidence>
<dbReference type="KEGG" id="atr:18433773"/>
<dbReference type="InterPro" id="IPR044604">
    <property type="entry name" value="FLZ12/13/14"/>
</dbReference>
<keyword evidence="7" id="KW-1185">Reference proteome</keyword>
<dbReference type="PANTHER" id="PTHR47208">
    <property type="entry name" value="OS02G0174800 PROTEIN"/>
    <property type="match status" value="1"/>
</dbReference>
<comment type="similarity">
    <text evidence="1">Belongs to the FLZ family.</text>
</comment>
<dbReference type="PROSITE" id="PS51795">
    <property type="entry name" value="ZF_FLZ"/>
    <property type="match status" value="1"/>
</dbReference>
<dbReference type="AlphaFoldDB" id="W1PD87"/>
<dbReference type="Proteomes" id="UP000017836">
    <property type="component" value="Unassembled WGS sequence"/>
</dbReference>
<dbReference type="Gramene" id="ERN05591">
    <property type="protein sequence ID" value="ERN05591"/>
    <property type="gene ID" value="AMTR_s00007p00269180"/>
</dbReference>
<proteinExistence type="inferred from homology"/>
<dbReference type="Pfam" id="PF04570">
    <property type="entry name" value="zf-FLZ"/>
    <property type="match status" value="1"/>
</dbReference>
<evidence type="ECO:0000256" key="2">
    <source>
        <dbReference type="ARBA" id="ARBA00022723"/>
    </source>
</evidence>
<dbReference type="PANTHER" id="PTHR47208:SF1">
    <property type="entry name" value="OS02G0174800 PROTEIN"/>
    <property type="match status" value="1"/>
</dbReference>
<feature type="region of interest" description="Disordered" evidence="4">
    <location>
        <begin position="1"/>
        <end position="42"/>
    </location>
</feature>
<evidence type="ECO:0000256" key="1">
    <source>
        <dbReference type="ARBA" id="ARBA00009374"/>
    </source>
</evidence>
<dbReference type="HOGENOM" id="CLU_103134_0_0_1"/>
<evidence type="ECO:0000256" key="4">
    <source>
        <dbReference type="SAM" id="MobiDB-lite"/>
    </source>
</evidence>
<feature type="domain" description="FLZ-type" evidence="5">
    <location>
        <begin position="169"/>
        <end position="212"/>
    </location>
</feature>
<feature type="zinc finger region" description="FLZ-type" evidence="3">
    <location>
        <begin position="169"/>
        <end position="212"/>
    </location>
</feature>
<evidence type="ECO:0000256" key="3">
    <source>
        <dbReference type="PROSITE-ProRule" id="PRU01131"/>
    </source>
</evidence>
<protein>
    <recommendedName>
        <fullName evidence="5">FLZ-type domain-containing protein</fullName>
    </recommendedName>
</protein>
<dbReference type="InterPro" id="IPR007650">
    <property type="entry name" value="Zf-FLZ_dom"/>
</dbReference>
<keyword evidence="2" id="KW-0479">Metal-binding</keyword>
<dbReference type="OrthoDB" id="1932717at2759"/>
<gene>
    <name evidence="6" type="ORF">AMTR_s00007p00269180</name>
</gene>
<evidence type="ECO:0000313" key="7">
    <source>
        <dbReference type="Proteomes" id="UP000017836"/>
    </source>
</evidence>
<dbReference type="eggNOG" id="ENOG502RZ1P">
    <property type="taxonomic scope" value="Eukaryota"/>
</dbReference>